<dbReference type="RefSeq" id="WP_146450693.1">
    <property type="nucleotide sequence ID" value="NZ_SJPS01000003.1"/>
</dbReference>
<protein>
    <submittedName>
        <fullName evidence="2">Quinone oxidoreductase 1</fullName>
        <ecNumber evidence="2">1.6.5.5</ecNumber>
    </submittedName>
</protein>
<dbReference type="SUPFAM" id="SSF50129">
    <property type="entry name" value="GroES-like"/>
    <property type="match status" value="1"/>
</dbReference>
<dbReference type="InterPro" id="IPR020843">
    <property type="entry name" value="ER"/>
</dbReference>
<dbReference type="CDD" id="cd08267">
    <property type="entry name" value="MDR1"/>
    <property type="match status" value="1"/>
</dbReference>
<dbReference type="Proteomes" id="UP000318437">
    <property type="component" value="Unassembled WGS sequence"/>
</dbReference>
<accession>A0A5C6CUF9</accession>
<keyword evidence="3" id="KW-1185">Reference proteome</keyword>
<sequence>MRAIIYKDYGDPSVLQLAEVAQPKPEKDEVLIRVMAAGVNPVEARLRSGEARFLIPGGFPRIPGYDVAGIVEACGDNGSFSVGDRVLAYLYRLYGGAYAEFVTCRDRCVAAIPAAMPFEEAAAIPLAGSTALQSLRDHGHMQASNEVLVNGGSGGVGAFAVQIAKANGARVTAVASGKHEDFVRSLGADDFINYEDQNFSDLDRRWDIVFDAAGKSSFRRAKRVMNETGYFVSTEPSFRGLVMSLATLPCKKKGRIMLAIPRAEDLRELVRMYSADQLKVTVAETFSHGDAEQAHVRIEKGGFSGKLVLNIAE</sequence>
<gene>
    <name evidence="2" type="primary">qorA_1</name>
    <name evidence="2" type="ORF">Pla144_22690</name>
</gene>
<dbReference type="Pfam" id="PF13602">
    <property type="entry name" value="ADH_zinc_N_2"/>
    <property type="match status" value="1"/>
</dbReference>
<dbReference type="PANTHER" id="PTHR44013:SF1">
    <property type="entry name" value="ZINC-TYPE ALCOHOL DEHYDROGENASE-LIKE PROTEIN C16A3.02C"/>
    <property type="match status" value="1"/>
</dbReference>
<organism evidence="2 3">
    <name type="scientific">Bythopirellula polymerisocia</name>
    <dbReference type="NCBI Taxonomy" id="2528003"/>
    <lineage>
        <taxon>Bacteria</taxon>
        <taxon>Pseudomonadati</taxon>
        <taxon>Planctomycetota</taxon>
        <taxon>Planctomycetia</taxon>
        <taxon>Pirellulales</taxon>
        <taxon>Lacipirellulaceae</taxon>
        <taxon>Bythopirellula</taxon>
    </lineage>
</organism>
<dbReference type="AlphaFoldDB" id="A0A5C6CUF9"/>
<dbReference type="Gene3D" id="3.40.50.720">
    <property type="entry name" value="NAD(P)-binding Rossmann-like Domain"/>
    <property type="match status" value="1"/>
</dbReference>
<comment type="caution">
    <text evidence="2">The sequence shown here is derived from an EMBL/GenBank/DDBJ whole genome shotgun (WGS) entry which is preliminary data.</text>
</comment>
<evidence type="ECO:0000313" key="2">
    <source>
        <dbReference type="EMBL" id="TWU27495.1"/>
    </source>
</evidence>
<dbReference type="InterPro" id="IPR052733">
    <property type="entry name" value="Chloroplast_QOR"/>
</dbReference>
<name>A0A5C6CUF9_9BACT</name>
<dbReference type="SMART" id="SM00829">
    <property type="entry name" value="PKS_ER"/>
    <property type="match status" value="1"/>
</dbReference>
<dbReference type="GO" id="GO:0003960">
    <property type="term" value="F:quinone reductase (NADPH) activity"/>
    <property type="evidence" value="ECO:0007669"/>
    <property type="project" value="UniProtKB-EC"/>
</dbReference>
<keyword evidence="2" id="KW-0560">Oxidoreductase</keyword>
<proteinExistence type="predicted"/>
<dbReference type="Gene3D" id="3.90.180.10">
    <property type="entry name" value="Medium-chain alcohol dehydrogenases, catalytic domain"/>
    <property type="match status" value="1"/>
</dbReference>
<dbReference type="Pfam" id="PF08240">
    <property type="entry name" value="ADH_N"/>
    <property type="match status" value="1"/>
</dbReference>
<dbReference type="InterPro" id="IPR036291">
    <property type="entry name" value="NAD(P)-bd_dom_sf"/>
</dbReference>
<dbReference type="SUPFAM" id="SSF51735">
    <property type="entry name" value="NAD(P)-binding Rossmann-fold domains"/>
    <property type="match status" value="1"/>
</dbReference>
<dbReference type="OrthoDB" id="9792162at2"/>
<dbReference type="EC" id="1.6.5.5" evidence="2"/>
<evidence type="ECO:0000313" key="3">
    <source>
        <dbReference type="Proteomes" id="UP000318437"/>
    </source>
</evidence>
<dbReference type="InterPro" id="IPR013154">
    <property type="entry name" value="ADH-like_N"/>
</dbReference>
<feature type="domain" description="Enoyl reductase (ER)" evidence="1">
    <location>
        <begin position="10"/>
        <end position="309"/>
    </location>
</feature>
<dbReference type="InterPro" id="IPR011032">
    <property type="entry name" value="GroES-like_sf"/>
</dbReference>
<evidence type="ECO:0000259" key="1">
    <source>
        <dbReference type="SMART" id="SM00829"/>
    </source>
</evidence>
<dbReference type="EMBL" id="SJPS01000003">
    <property type="protein sequence ID" value="TWU27495.1"/>
    <property type="molecule type" value="Genomic_DNA"/>
</dbReference>
<reference evidence="2 3" key="1">
    <citation type="submission" date="2019-02" db="EMBL/GenBank/DDBJ databases">
        <title>Deep-cultivation of Planctomycetes and their phenomic and genomic characterization uncovers novel biology.</title>
        <authorList>
            <person name="Wiegand S."/>
            <person name="Jogler M."/>
            <person name="Boedeker C."/>
            <person name="Pinto D."/>
            <person name="Vollmers J."/>
            <person name="Rivas-Marin E."/>
            <person name="Kohn T."/>
            <person name="Peeters S.H."/>
            <person name="Heuer A."/>
            <person name="Rast P."/>
            <person name="Oberbeckmann S."/>
            <person name="Bunk B."/>
            <person name="Jeske O."/>
            <person name="Meyerdierks A."/>
            <person name="Storesund J.E."/>
            <person name="Kallscheuer N."/>
            <person name="Luecker S."/>
            <person name="Lage O.M."/>
            <person name="Pohl T."/>
            <person name="Merkel B.J."/>
            <person name="Hornburger P."/>
            <person name="Mueller R.-W."/>
            <person name="Bruemmer F."/>
            <person name="Labrenz M."/>
            <person name="Spormann A.M."/>
            <person name="Op Den Camp H."/>
            <person name="Overmann J."/>
            <person name="Amann R."/>
            <person name="Jetten M.S.M."/>
            <person name="Mascher T."/>
            <person name="Medema M.H."/>
            <person name="Devos D.P."/>
            <person name="Kaster A.-K."/>
            <person name="Ovreas L."/>
            <person name="Rohde M."/>
            <person name="Galperin M.Y."/>
            <person name="Jogler C."/>
        </authorList>
    </citation>
    <scope>NUCLEOTIDE SEQUENCE [LARGE SCALE GENOMIC DNA]</scope>
    <source>
        <strain evidence="2 3">Pla144</strain>
    </source>
</reference>
<dbReference type="PANTHER" id="PTHR44013">
    <property type="entry name" value="ZINC-TYPE ALCOHOL DEHYDROGENASE-LIKE PROTEIN C16A3.02C"/>
    <property type="match status" value="1"/>
</dbReference>